<name>A0A7R8CIB6_LEPSM</name>
<evidence type="ECO:0000313" key="1">
    <source>
        <dbReference type="EMBL" id="CAF2830117.1"/>
    </source>
</evidence>
<accession>A0A7R8CIB6</accession>
<dbReference type="AlphaFoldDB" id="A0A7R8CIB6"/>
<dbReference type="Proteomes" id="UP000675881">
    <property type="component" value="Chromosome 13"/>
</dbReference>
<sequence>MSSCRMKITEISKTVKMSQKAIYAIKKRFKECGTVQIKKRSDRKRSVRTGSFSCQCSDQEKSNQDHWWHDKDLDSIRSFMRTLTSIDRVSTPVQIDTSVTKILLTSQTMSSLYLRPNIH</sequence>
<reference evidence="1" key="1">
    <citation type="submission" date="2021-02" db="EMBL/GenBank/DDBJ databases">
        <authorList>
            <person name="Bekaert M."/>
        </authorList>
    </citation>
    <scope>NUCLEOTIDE SEQUENCE</scope>
    <source>
        <strain evidence="1">IoA-00</strain>
    </source>
</reference>
<proteinExistence type="predicted"/>
<evidence type="ECO:0000313" key="2">
    <source>
        <dbReference type="Proteomes" id="UP000675881"/>
    </source>
</evidence>
<organism evidence="1 2">
    <name type="scientific">Lepeophtheirus salmonis</name>
    <name type="common">Salmon louse</name>
    <name type="synonym">Caligus salmonis</name>
    <dbReference type="NCBI Taxonomy" id="72036"/>
    <lineage>
        <taxon>Eukaryota</taxon>
        <taxon>Metazoa</taxon>
        <taxon>Ecdysozoa</taxon>
        <taxon>Arthropoda</taxon>
        <taxon>Crustacea</taxon>
        <taxon>Multicrustacea</taxon>
        <taxon>Hexanauplia</taxon>
        <taxon>Copepoda</taxon>
        <taxon>Siphonostomatoida</taxon>
        <taxon>Caligidae</taxon>
        <taxon>Lepeophtheirus</taxon>
    </lineage>
</organism>
<gene>
    <name evidence="1" type="ORF">LSAA_4316</name>
</gene>
<dbReference type="EMBL" id="HG994592">
    <property type="protein sequence ID" value="CAF2830117.1"/>
    <property type="molecule type" value="Genomic_DNA"/>
</dbReference>
<keyword evidence="2" id="KW-1185">Reference proteome</keyword>
<protein>
    <submittedName>
        <fullName evidence="1">(salmon louse) hypothetical protein</fullName>
    </submittedName>
</protein>